<gene>
    <name evidence="2" type="ORF">EV696_102331</name>
</gene>
<keyword evidence="3" id="KW-1185">Reference proteome</keyword>
<accession>A0A4R6UTJ4</accession>
<dbReference type="SUPFAM" id="SSF82171">
    <property type="entry name" value="DPP6 N-terminal domain-like"/>
    <property type="match status" value="1"/>
</dbReference>
<dbReference type="Gene3D" id="3.40.50.1820">
    <property type="entry name" value="alpha/beta hydrolase"/>
    <property type="match status" value="1"/>
</dbReference>
<evidence type="ECO:0000313" key="2">
    <source>
        <dbReference type="EMBL" id="TDQ50648.1"/>
    </source>
</evidence>
<dbReference type="InterPro" id="IPR050585">
    <property type="entry name" value="Xaa-Pro_dipeptidyl-ppase/CocE"/>
</dbReference>
<dbReference type="InterPro" id="IPR001375">
    <property type="entry name" value="Peptidase_S9_cat"/>
</dbReference>
<dbReference type="GO" id="GO:0008236">
    <property type="term" value="F:serine-type peptidase activity"/>
    <property type="evidence" value="ECO:0007669"/>
    <property type="project" value="InterPro"/>
</dbReference>
<proteinExistence type="predicted"/>
<dbReference type="PANTHER" id="PTHR43056:SF5">
    <property type="entry name" value="PEPTIDASE S9 PROLYL OLIGOPEPTIDASE CATALYTIC DOMAIN-CONTAINING PROTEIN"/>
    <property type="match status" value="1"/>
</dbReference>
<evidence type="ECO:0000313" key="3">
    <source>
        <dbReference type="Proteomes" id="UP000295375"/>
    </source>
</evidence>
<dbReference type="Proteomes" id="UP000295375">
    <property type="component" value="Unassembled WGS sequence"/>
</dbReference>
<keyword evidence="2" id="KW-0031">Aminopeptidase</keyword>
<organism evidence="2 3">
    <name type="scientific">Permianibacter aggregans</name>
    <dbReference type="NCBI Taxonomy" id="1510150"/>
    <lineage>
        <taxon>Bacteria</taxon>
        <taxon>Pseudomonadati</taxon>
        <taxon>Pseudomonadota</taxon>
        <taxon>Gammaproteobacteria</taxon>
        <taxon>Pseudomonadales</taxon>
        <taxon>Pseudomonadaceae</taxon>
        <taxon>Permianibacter</taxon>
    </lineage>
</organism>
<comment type="caution">
    <text evidence="2">The sequence shown here is derived from an EMBL/GenBank/DDBJ whole genome shotgun (WGS) entry which is preliminary data.</text>
</comment>
<dbReference type="GO" id="GO:0006508">
    <property type="term" value="P:proteolysis"/>
    <property type="evidence" value="ECO:0007669"/>
    <property type="project" value="InterPro"/>
</dbReference>
<name>A0A4R6UTJ4_9GAMM</name>
<evidence type="ECO:0000259" key="1">
    <source>
        <dbReference type="Pfam" id="PF00326"/>
    </source>
</evidence>
<sequence length="618" mass="68705">MISGVGVLVQVVPEAFNMTKLSLDWVVGSAVRRSQLQNDQPFLYWLESRPEEQGRSVLCRWSSERGIEDLTPAPMNLRARVHEYGGGEFAVGAGKIFCISDHDQQLYWSDTQSLQWQKITCPASHDIRYTNFCWHPNGKFVVTVRERHQAEHVLNDLVSISLSGVVVQVASGADFYSSPTISPDGEKLAWIEWNNPDMPWDCTRLMEATLEATGHIEDARCISDGRAQSLQQPRYAPDGVLHALSDVDGFWNLYRFGERSPQPLLPLQEECAMAPWSFGQCSYTLAEERIYLLSWGETGSTLWQIDSTAKPLEHFQGRLAPYVAAKNDQIFLLHSDTSSPEQLICRQVGRAAKVISGETNAAGHNWVSPNLCHTESGVPFWLYPLSAEPSSKPTILFCHSGPTGVASPAFNPVYQFWLNNGFQIADVNYRGSEGHGRHWRQSLLGHWGEYDVADSLAVARFLLEQGWCREGSLFLRGNSAGGFTALHLLVQSRCFAAAALRYPVVDLPTLAGVSHKFEAAYLLRLVGAESLDDARLQERSPLRVLDRVRTPLLVSQGEADPVVPLAQAELLKHALEQQNVPVQLSCFAGEGHGFRSASTLMACLTDELTFFRHHGAFG</sequence>
<dbReference type="InterPro" id="IPR011042">
    <property type="entry name" value="6-blade_b-propeller_TolB-like"/>
</dbReference>
<dbReference type="InterPro" id="IPR029058">
    <property type="entry name" value="AB_hydrolase_fold"/>
</dbReference>
<reference evidence="2 3" key="1">
    <citation type="submission" date="2019-03" db="EMBL/GenBank/DDBJ databases">
        <title>Genomic Encyclopedia of Type Strains, Phase IV (KMG-IV): sequencing the most valuable type-strain genomes for metagenomic binning, comparative biology and taxonomic classification.</title>
        <authorList>
            <person name="Goeker M."/>
        </authorList>
    </citation>
    <scope>NUCLEOTIDE SEQUENCE [LARGE SCALE GENOMIC DNA]</scope>
    <source>
        <strain evidence="2 3">DSM 103792</strain>
    </source>
</reference>
<keyword evidence="2" id="KW-0378">Hydrolase</keyword>
<keyword evidence="2" id="KW-0645">Protease</keyword>
<dbReference type="Pfam" id="PF00326">
    <property type="entry name" value="Peptidase_S9"/>
    <property type="match status" value="1"/>
</dbReference>
<dbReference type="GO" id="GO:0004177">
    <property type="term" value="F:aminopeptidase activity"/>
    <property type="evidence" value="ECO:0007669"/>
    <property type="project" value="UniProtKB-KW"/>
</dbReference>
<dbReference type="AlphaFoldDB" id="A0A4R6UTJ4"/>
<dbReference type="Gene3D" id="2.120.10.30">
    <property type="entry name" value="TolB, C-terminal domain"/>
    <property type="match status" value="1"/>
</dbReference>
<dbReference type="EMBL" id="SNYM01000002">
    <property type="protein sequence ID" value="TDQ50648.1"/>
    <property type="molecule type" value="Genomic_DNA"/>
</dbReference>
<dbReference type="SUPFAM" id="SSF53474">
    <property type="entry name" value="alpha/beta-Hydrolases"/>
    <property type="match status" value="1"/>
</dbReference>
<dbReference type="PANTHER" id="PTHR43056">
    <property type="entry name" value="PEPTIDASE S9 PROLYL OLIGOPEPTIDASE"/>
    <property type="match status" value="1"/>
</dbReference>
<feature type="domain" description="Peptidase S9 prolyl oligopeptidase catalytic" evidence="1">
    <location>
        <begin position="410"/>
        <end position="614"/>
    </location>
</feature>
<protein>
    <submittedName>
        <fullName evidence="2">Dipeptidyl aminopeptidase/acylaminoacyl peptidase</fullName>
    </submittedName>
</protein>